<feature type="region of interest" description="Disordered" evidence="5">
    <location>
        <begin position="1"/>
        <end position="22"/>
    </location>
</feature>
<dbReference type="Pfam" id="PF04079">
    <property type="entry name" value="SMC_ScpB"/>
    <property type="match status" value="1"/>
</dbReference>
<dbReference type="InterPro" id="IPR005234">
    <property type="entry name" value="ScpB_csome_segregation"/>
</dbReference>
<proteinExistence type="predicted"/>
<feature type="compositionally biased region" description="Basic and acidic residues" evidence="5">
    <location>
        <begin position="248"/>
        <end position="263"/>
    </location>
</feature>
<gene>
    <name evidence="6" type="ORF">ACFP57_06390</name>
</gene>
<name>A0ABW1X0N6_9ACTN</name>
<protein>
    <submittedName>
        <fullName evidence="6">SMC-Scp complex subunit ScpB</fullName>
    </submittedName>
</protein>
<dbReference type="RefSeq" id="WP_343885599.1">
    <property type="nucleotide sequence ID" value="NZ_BAAAKI010000009.1"/>
</dbReference>
<keyword evidence="7" id="KW-1185">Reference proteome</keyword>
<dbReference type="InterPro" id="IPR036388">
    <property type="entry name" value="WH-like_DNA-bd_sf"/>
</dbReference>
<dbReference type="PANTHER" id="PTHR34298">
    <property type="entry name" value="SEGREGATION AND CONDENSATION PROTEIN B"/>
    <property type="match status" value="1"/>
</dbReference>
<evidence type="ECO:0000256" key="3">
    <source>
        <dbReference type="ARBA" id="ARBA00022829"/>
    </source>
</evidence>
<evidence type="ECO:0000313" key="6">
    <source>
        <dbReference type="EMBL" id="MFC6396613.1"/>
    </source>
</evidence>
<feature type="region of interest" description="Disordered" evidence="5">
    <location>
        <begin position="206"/>
        <end position="263"/>
    </location>
</feature>
<sequence>MSDDATIPAPDPTILEPDAGSVTPQELGAPLEALLLMADEAMPTESLAEAVGAPTDLVLAALRELATFYDQTGRGFELRHVGGGWRYWTRAEHHELLSQWVVSGQQNKLTQAALETLSVIAYLQPISRARVSAVRGVNVDGVVRTLLARDLVSESGIDEQTGATLFATTDYFLERMGIASVDELPPLAPNLPDATALEEELAQLAAQPPLPPGTLPSATTDGVTGSNAGDSSMARDNGPTGGDEPDDDQARDQARDQDRDHDE</sequence>
<feature type="compositionally biased region" description="Polar residues" evidence="5">
    <location>
        <begin position="217"/>
        <end position="230"/>
    </location>
</feature>
<evidence type="ECO:0000256" key="2">
    <source>
        <dbReference type="ARBA" id="ARBA00022618"/>
    </source>
</evidence>
<dbReference type="SUPFAM" id="SSF46785">
    <property type="entry name" value="Winged helix' DNA-binding domain"/>
    <property type="match status" value="2"/>
</dbReference>
<keyword evidence="1" id="KW-0963">Cytoplasm</keyword>
<dbReference type="EMBL" id="JBHSUA010000013">
    <property type="protein sequence ID" value="MFC6396613.1"/>
    <property type="molecule type" value="Genomic_DNA"/>
</dbReference>
<dbReference type="InterPro" id="IPR036390">
    <property type="entry name" value="WH_DNA-bd_sf"/>
</dbReference>
<dbReference type="Proteomes" id="UP001596266">
    <property type="component" value="Unassembled WGS sequence"/>
</dbReference>
<dbReference type="Gene3D" id="1.10.10.10">
    <property type="entry name" value="Winged helix-like DNA-binding domain superfamily/Winged helix DNA-binding domain"/>
    <property type="match status" value="2"/>
</dbReference>
<evidence type="ECO:0000256" key="1">
    <source>
        <dbReference type="ARBA" id="ARBA00022490"/>
    </source>
</evidence>
<accession>A0ABW1X0N6</accession>
<reference evidence="7" key="1">
    <citation type="journal article" date="2019" name="Int. J. Syst. Evol. Microbiol.">
        <title>The Global Catalogue of Microorganisms (GCM) 10K type strain sequencing project: providing services to taxonomists for standard genome sequencing and annotation.</title>
        <authorList>
            <consortium name="The Broad Institute Genomics Platform"/>
            <consortium name="The Broad Institute Genome Sequencing Center for Infectious Disease"/>
            <person name="Wu L."/>
            <person name="Ma J."/>
        </authorList>
    </citation>
    <scope>NUCLEOTIDE SEQUENCE [LARGE SCALE GENOMIC DNA]</scope>
    <source>
        <strain evidence="7">CGMCC 1.15277</strain>
    </source>
</reference>
<evidence type="ECO:0000313" key="7">
    <source>
        <dbReference type="Proteomes" id="UP001596266"/>
    </source>
</evidence>
<evidence type="ECO:0000256" key="5">
    <source>
        <dbReference type="SAM" id="MobiDB-lite"/>
    </source>
</evidence>
<keyword evidence="3" id="KW-0159">Chromosome partition</keyword>
<evidence type="ECO:0000256" key="4">
    <source>
        <dbReference type="ARBA" id="ARBA00023306"/>
    </source>
</evidence>
<keyword evidence="4" id="KW-0131">Cell cycle</keyword>
<dbReference type="PANTHER" id="PTHR34298:SF2">
    <property type="entry name" value="SEGREGATION AND CONDENSATION PROTEIN B"/>
    <property type="match status" value="1"/>
</dbReference>
<comment type="caution">
    <text evidence="6">The sequence shown here is derived from an EMBL/GenBank/DDBJ whole genome shotgun (WGS) entry which is preliminary data.</text>
</comment>
<keyword evidence="2" id="KW-0132">Cell division</keyword>
<organism evidence="6 7">
    <name type="scientific">Luteococcus sanguinis</name>
    <dbReference type="NCBI Taxonomy" id="174038"/>
    <lineage>
        <taxon>Bacteria</taxon>
        <taxon>Bacillati</taxon>
        <taxon>Actinomycetota</taxon>
        <taxon>Actinomycetes</taxon>
        <taxon>Propionibacteriales</taxon>
        <taxon>Propionibacteriaceae</taxon>
        <taxon>Luteococcus</taxon>
    </lineage>
</organism>